<comment type="caution">
    <text evidence="1">The sequence shown here is derived from an EMBL/GenBank/DDBJ whole genome shotgun (WGS) entry which is preliminary data.</text>
</comment>
<protein>
    <submittedName>
        <fullName evidence="1">Uncharacterized protein</fullName>
    </submittedName>
</protein>
<gene>
    <name evidence="1" type="ORF">N0F65_009107</name>
</gene>
<keyword evidence="2" id="KW-1185">Reference proteome</keyword>
<name>A0AAV2YLS4_9STRA</name>
<reference evidence="1" key="1">
    <citation type="submission" date="2022-11" db="EMBL/GenBank/DDBJ databases">
        <authorList>
            <person name="Morgan W.R."/>
            <person name="Tartar A."/>
        </authorList>
    </citation>
    <scope>NUCLEOTIDE SEQUENCE</scope>
    <source>
        <strain evidence="1">ARSEF 373</strain>
    </source>
</reference>
<evidence type="ECO:0000313" key="1">
    <source>
        <dbReference type="EMBL" id="DAZ95945.1"/>
    </source>
</evidence>
<sequence>MQRETEFENASRSSVAAQDFILVRCRINGGVVKLELSIDGIRDGLGLPRLFDNKTSTHVHIHSDNFLKNALSFIISAVPI</sequence>
<dbReference type="Proteomes" id="UP001146120">
    <property type="component" value="Unassembled WGS sequence"/>
</dbReference>
<proteinExistence type="predicted"/>
<dbReference type="EMBL" id="DAKRPA010000183">
    <property type="protein sequence ID" value="DAZ95945.1"/>
    <property type="molecule type" value="Genomic_DNA"/>
</dbReference>
<reference evidence="1" key="2">
    <citation type="journal article" date="2023" name="Microbiol Resour">
        <title>Decontamination and Annotation of the Draft Genome Sequence of the Oomycete Lagenidium giganteum ARSEF 373.</title>
        <authorList>
            <person name="Morgan W.R."/>
            <person name="Tartar A."/>
        </authorList>
    </citation>
    <scope>NUCLEOTIDE SEQUENCE</scope>
    <source>
        <strain evidence="1">ARSEF 373</strain>
    </source>
</reference>
<evidence type="ECO:0000313" key="2">
    <source>
        <dbReference type="Proteomes" id="UP001146120"/>
    </source>
</evidence>
<organism evidence="1 2">
    <name type="scientific">Lagenidium giganteum</name>
    <dbReference type="NCBI Taxonomy" id="4803"/>
    <lineage>
        <taxon>Eukaryota</taxon>
        <taxon>Sar</taxon>
        <taxon>Stramenopiles</taxon>
        <taxon>Oomycota</taxon>
        <taxon>Peronosporomycetes</taxon>
        <taxon>Pythiales</taxon>
        <taxon>Pythiaceae</taxon>
    </lineage>
</organism>
<dbReference type="AlphaFoldDB" id="A0AAV2YLS4"/>
<accession>A0AAV2YLS4</accession>